<comment type="caution">
    <text evidence="2">The sequence shown here is derived from an EMBL/GenBank/DDBJ whole genome shotgun (WGS) entry which is preliminary data.</text>
</comment>
<sequence length="87" mass="9422">MAMENSANGHRHDDNGNKNSTTAAATTTATNQNDQTSSMTPKKFARTAPCRTSSRVKKKICLSSIVANNSVMKFPNRNKIATTTIPH</sequence>
<proteinExistence type="predicted"/>
<evidence type="ECO:0000256" key="1">
    <source>
        <dbReference type="SAM" id="MobiDB-lite"/>
    </source>
</evidence>
<dbReference type="OrthoDB" id="427974at2759"/>
<protein>
    <submittedName>
        <fullName evidence="2">Uncharacterized protein</fullName>
    </submittedName>
</protein>
<name>A0A131ZV88_SARSC</name>
<dbReference type="EMBL" id="JXLN01002685">
    <property type="protein sequence ID" value="KPM02716.1"/>
    <property type="molecule type" value="Genomic_DNA"/>
</dbReference>
<reference evidence="2 3" key="1">
    <citation type="journal article" date="2015" name="Parasit. Vectors">
        <title>Draft genome of the scabies mite.</title>
        <authorList>
            <person name="Rider S.D.Jr."/>
            <person name="Morgan M.S."/>
            <person name="Arlian L.G."/>
        </authorList>
    </citation>
    <scope>NUCLEOTIDE SEQUENCE [LARGE SCALE GENOMIC DNA]</scope>
    <source>
        <strain evidence="2">Arlian Lab</strain>
    </source>
</reference>
<evidence type="ECO:0000313" key="3">
    <source>
        <dbReference type="Proteomes" id="UP000616769"/>
    </source>
</evidence>
<evidence type="ECO:0000313" key="2">
    <source>
        <dbReference type="EMBL" id="KPM02716.1"/>
    </source>
</evidence>
<feature type="compositionally biased region" description="Polar residues" evidence="1">
    <location>
        <begin position="31"/>
        <end position="40"/>
    </location>
</feature>
<accession>A0A131ZV88</accession>
<dbReference type="Proteomes" id="UP000616769">
    <property type="component" value="Unassembled WGS sequence"/>
</dbReference>
<organism evidence="2 3">
    <name type="scientific">Sarcoptes scabiei</name>
    <name type="common">Itch mite</name>
    <name type="synonym">Acarus scabiei</name>
    <dbReference type="NCBI Taxonomy" id="52283"/>
    <lineage>
        <taxon>Eukaryota</taxon>
        <taxon>Metazoa</taxon>
        <taxon>Ecdysozoa</taxon>
        <taxon>Arthropoda</taxon>
        <taxon>Chelicerata</taxon>
        <taxon>Arachnida</taxon>
        <taxon>Acari</taxon>
        <taxon>Acariformes</taxon>
        <taxon>Sarcoptiformes</taxon>
        <taxon>Astigmata</taxon>
        <taxon>Psoroptidia</taxon>
        <taxon>Sarcoptoidea</taxon>
        <taxon>Sarcoptidae</taxon>
        <taxon>Sarcoptinae</taxon>
        <taxon>Sarcoptes</taxon>
    </lineage>
</organism>
<dbReference type="AlphaFoldDB" id="A0A131ZV88"/>
<feature type="region of interest" description="Disordered" evidence="1">
    <location>
        <begin position="1"/>
        <end position="53"/>
    </location>
</feature>
<dbReference type="VEuPathDB" id="VectorBase:SSCA004951"/>
<feature type="compositionally biased region" description="Low complexity" evidence="1">
    <location>
        <begin position="21"/>
        <end position="30"/>
    </location>
</feature>
<gene>
    <name evidence="2" type="ORF">QR98_0011340</name>
</gene>